<reference evidence="5 6" key="1">
    <citation type="submission" date="2019-03" db="EMBL/GenBank/DDBJ databases">
        <title>Genomic Encyclopedia of Type Strains, Phase IV (KMG-IV): sequencing the most valuable type-strain genomes for metagenomic binning, comparative biology and taxonomic classification.</title>
        <authorList>
            <person name="Goeker M."/>
        </authorList>
    </citation>
    <scope>NUCLEOTIDE SEQUENCE [LARGE SCALE GENOMIC DNA]</scope>
    <source>
        <strain evidence="5 6">DSM 24979</strain>
    </source>
</reference>
<evidence type="ECO:0000313" key="6">
    <source>
        <dbReference type="Proteomes" id="UP000295658"/>
    </source>
</evidence>
<dbReference type="GO" id="GO:0008887">
    <property type="term" value="F:glycerate kinase activity"/>
    <property type="evidence" value="ECO:0007669"/>
    <property type="project" value="UniProtKB-UniRule"/>
</dbReference>
<comment type="caution">
    <text evidence="5">The sequence shown here is derived from an EMBL/GenBank/DDBJ whole genome shotgun (WGS) entry which is preliminary data.</text>
</comment>
<dbReference type="NCBIfam" id="TIGR00045">
    <property type="entry name" value="glycerate kinase"/>
    <property type="match status" value="1"/>
</dbReference>
<dbReference type="GO" id="GO:0031388">
    <property type="term" value="P:organic acid phosphorylation"/>
    <property type="evidence" value="ECO:0007669"/>
    <property type="project" value="UniProtKB-UniRule"/>
</dbReference>
<dbReference type="InterPro" id="IPR004381">
    <property type="entry name" value="Glycerate_kinase"/>
</dbReference>
<evidence type="ECO:0000256" key="1">
    <source>
        <dbReference type="ARBA" id="ARBA00006284"/>
    </source>
</evidence>
<dbReference type="PIRSF" id="PIRSF006078">
    <property type="entry name" value="GlxK"/>
    <property type="match status" value="1"/>
</dbReference>
<dbReference type="PANTHER" id="PTHR21599">
    <property type="entry name" value="GLYCERATE KINASE"/>
    <property type="match status" value="1"/>
</dbReference>
<keyword evidence="2 4" id="KW-0808">Transferase</keyword>
<dbReference type="SUPFAM" id="SSF110738">
    <property type="entry name" value="Glycerate kinase I"/>
    <property type="match status" value="1"/>
</dbReference>
<dbReference type="AlphaFoldDB" id="A0A4R1QJF7"/>
<evidence type="ECO:0000256" key="4">
    <source>
        <dbReference type="PIRNR" id="PIRNR006078"/>
    </source>
</evidence>
<sequence>MNIVLAPDSFKGSLSSAAVCDIIKRAFAAEYEEANVVSVPMADGGEGTLEAIVTATNGTTVTVEAKGPLFEKRQTVYGVVNGDTVIVETASIAGLTLVPNEKRNPLCTTTYGMGEVIRAALDAGYRRFLVALGGSATNDGGFGLLSALGVTFTNEKGERLPPFAASLADIAHVDFATIDARVYESTFLVASDVTNPLCGKNGASFVFGPQKGANAEQVRFLDNALSNYAAKIEAHLRQAYQHEKGAGAAGGLGFAFLTLGGKIVSGAELVAQTVRLEEKIKDAHFVMTGEGRSDEQTLYGKVPLYVATLARKHGAKPILLSGSLGAGFERLYDYFISCDAIATGPMTVDECMERAEELLYIKARNVARLLKTIRKEVSR</sequence>
<dbReference type="OrthoDB" id="9774290at2"/>
<dbReference type="Gene3D" id="3.90.1510.10">
    <property type="entry name" value="Glycerate kinase, domain 2"/>
    <property type="match status" value="1"/>
</dbReference>
<dbReference type="RefSeq" id="WP_132947136.1">
    <property type="nucleotide sequence ID" value="NZ_SLUL01000001.1"/>
</dbReference>
<dbReference type="InterPro" id="IPR018193">
    <property type="entry name" value="Glyc_kinase_flavodox-like_fold"/>
</dbReference>
<evidence type="ECO:0000256" key="2">
    <source>
        <dbReference type="ARBA" id="ARBA00022679"/>
    </source>
</evidence>
<dbReference type="Proteomes" id="UP000295658">
    <property type="component" value="Unassembled WGS sequence"/>
</dbReference>
<dbReference type="Pfam" id="PF02595">
    <property type="entry name" value="Gly_kinase"/>
    <property type="match status" value="1"/>
</dbReference>
<gene>
    <name evidence="5" type="ORF">EDD69_101245</name>
</gene>
<dbReference type="Gene3D" id="3.40.50.10350">
    <property type="entry name" value="Glycerate kinase, domain 1"/>
    <property type="match status" value="1"/>
</dbReference>
<accession>A0A4R1QJF7</accession>
<evidence type="ECO:0000313" key="5">
    <source>
        <dbReference type="EMBL" id="TCL53237.1"/>
    </source>
</evidence>
<evidence type="ECO:0000256" key="3">
    <source>
        <dbReference type="ARBA" id="ARBA00022777"/>
    </source>
</evidence>
<dbReference type="PANTHER" id="PTHR21599:SF0">
    <property type="entry name" value="GLYCERATE KINASE"/>
    <property type="match status" value="1"/>
</dbReference>
<protein>
    <submittedName>
        <fullName evidence="5">Glycerate kinase</fullName>
    </submittedName>
</protein>
<keyword evidence="6" id="KW-1185">Reference proteome</keyword>
<dbReference type="InterPro" id="IPR036129">
    <property type="entry name" value="Glycerate_kinase_sf"/>
</dbReference>
<keyword evidence="3 4" id="KW-0418">Kinase</keyword>
<name>A0A4R1QJF7_9BACL</name>
<comment type="similarity">
    <text evidence="1 4">Belongs to the glycerate kinase type-1 family.</text>
</comment>
<proteinExistence type="inferred from homology"/>
<dbReference type="InterPro" id="IPR018197">
    <property type="entry name" value="Glycerate_kinase_RE-like"/>
</dbReference>
<dbReference type="EMBL" id="SLUL01000001">
    <property type="protein sequence ID" value="TCL53237.1"/>
    <property type="molecule type" value="Genomic_DNA"/>
</dbReference>
<organism evidence="5 6">
    <name type="scientific">Thermolongibacillus altinsuensis</name>
    <dbReference type="NCBI Taxonomy" id="575256"/>
    <lineage>
        <taxon>Bacteria</taxon>
        <taxon>Bacillati</taxon>
        <taxon>Bacillota</taxon>
        <taxon>Bacilli</taxon>
        <taxon>Bacillales</taxon>
        <taxon>Anoxybacillaceae</taxon>
        <taxon>Thermolongibacillus</taxon>
    </lineage>
</organism>